<reference evidence="2" key="2">
    <citation type="journal article" date="2023" name="BMC Genomics">
        <title>Pest status, molecular evolution, and epigenetic factors derived from the genome assembly of Frankliniella fusca, a thysanopteran phytovirus vector.</title>
        <authorList>
            <person name="Catto M.A."/>
            <person name="Labadie P.E."/>
            <person name="Jacobson A.L."/>
            <person name="Kennedy G.G."/>
            <person name="Srinivasan R."/>
            <person name="Hunt B.G."/>
        </authorList>
    </citation>
    <scope>NUCLEOTIDE SEQUENCE</scope>
    <source>
        <strain evidence="2">PL_HMW_Pooled</strain>
    </source>
</reference>
<name>A0AAE1H1Y0_9NEOP</name>
<dbReference type="AlphaFoldDB" id="A0AAE1H1Y0"/>
<dbReference type="EMBL" id="JAHWGI010000308">
    <property type="protein sequence ID" value="KAK3913048.1"/>
    <property type="molecule type" value="Genomic_DNA"/>
</dbReference>
<reference evidence="2" key="1">
    <citation type="submission" date="2021-07" db="EMBL/GenBank/DDBJ databases">
        <authorList>
            <person name="Catto M.A."/>
            <person name="Jacobson A."/>
            <person name="Kennedy G."/>
            <person name="Labadie P."/>
            <person name="Hunt B.G."/>
            <person name="Srinivasan R."/>
        </authorList>
    </citation>
    <scope>NUCLEOTIDE SEQUENCE</scope>
    <source>
        <strain evidence="2">PL_HMW_Pooled</strain>
        <tissue evidence="2">Head</tissue>
    </source>
</reference>
<feature type="region of interest" description="Disordered" evidence="1">
    <location>
        <begin position="337"/>
        <end position="378"/>
    </location>
</feature>
<evidence type="ECO:0000313" key="2">
    <source>
        <dbReference type="EMBL" id="KAK3913048.1"/>
    </source>
</evidence>
<sequence length="378" mass="41733">MMYAAFSRVEEVVLAEARMERGKGGRGEMSGARVSRADGVSRCARVGGGGSGHPALGHQCELRRGKERAVVISVKRGASASVTLLKVSVREKIVMAPTVAEASLPRSKDFKQVTRRLSEEGRPRLLLEKSWALNRSHSKTITVGLRLDRNIGVCALISGSPGIGGVALTEMELAALLDSRWMGSVFAHFAHPKFPGASRVLENVEFRCTTLRDGEPSLRIARKGGERLNYILLAEISTKTLLGLADAIQCSVHTLKQYAVESEKWVLSSMNSLRVLAKEMEVLVETEKEAERVISVFGQRFSNCEILSAEQEFLLDLTFKHKEQFGNMFFDYMNAVYEESEGEEGGEEEDEEEEEEEEGEEEEGEGEECVCSSSQMSE</sequence>
<evidence type="ECO:0000313" key="3">
    <source>
        <dbReference type="Proteomes" id="UP001219518"/>
    </source>
</evidence>
<protein>
    <submittedName>
        <fullName evidence="2">Nucleolar protein 16</fullName>
    </submittedName>
</protein>
<accession>A0AAE1H1Y0</accession>
<proteinExistence type="predicted"/>
<gene>
    <name evidence="2" type="ORF">KUF71_022502</name>
</gene>
<comment type="caution">
    <text evidence="2">The sequence shown here is derived from an EMBL/GenBank/DDBJ whole genome shotgun (WGS) entry which is preliminary data.</text>
</comment>
<feature type="compositionally biased region" description="Acidic residues" evidence="1">
    <location>
        <begin position="338"/>
        <end position="368"/>
    </location>
</feature>
<organism evidence="2 3">
    <name type="scientific">Frankliniella fusca</name>
    <dbReference type="NCBI Taxonomy" id="407009"/>
    <lineage>
        <taxon>Eukaryota</taxon>
        <taxon>Metazoa</taxon>
        <taxon>Ecdysozoa</taxon>
        <taxon>Arthropoda</taxon>
        <taxon>Hexapoda</taxon>
        <taxon>Insecta</taxon>
        <taxon>Pterygota</taxon>
        <taxon>Neoptera</taxon>
        <taxon>Paraneoptera</taxon>
        <taxon>Thysanoptera</taxon>
        <taxon>Terebrantia</taxon>
        <taxon>Thripoidea</taxon>
        <taxon>Thripidae</taxon>
        <taxon>Frankliniella</taxon>
    </lineage>
</organism>
<evidence type="ECO:0000256" key="1">
    <source>
        <dbReference type="SAM" id="MobiDB-lite"/>
    </source>
</evidence>
<dbReference type="Proteomes" id="UP001219518">
    <property type="component" value="Unassembled WGS sequence"/>
</dbReference>
<keyword evidence="3" id="KW-1185">Reference proteome</keyword>